<keyword evidence="3" id="KW-1185">Reference proteome</keyword>
<feature type="compositionally biased region" description="Acidic residues" evidence="1">
    <location>
        <begin position="861"/>
        <end position="883"/>
    </location>
</feature>
<evidence type="ECO:0000313" key="3">
    <source>
        <dbReference type="Proteomes" id="UP000710440"/>
    </source>
</evidence>
<organism evidence="2 3">
    <name type="scientific">Aspergillus viridinutans</name>
    <dbReference type="NCBI Taxonomy" id="75553"/>
    <lineage>
        <taxon>Eukaryota</taxon>
        <taxon>Fungi</taxon>
        <taxon>Dikarya</taxon>
        <taxon>Ascomycota</taxon>
        <taxon>Pezizomycotina</taxon>
        <taxon>Eurotiomycetes</taxon>
        <taxon>Eurotiomycetidae</taxon>
        <taxon>Eurotiales</taxon>
        <taxon>Aspergillaceae</taxon>
        <taxon>Aspergillus</taxon>
        <taxon>Aspergillus subgen. Fumigati</taxon>
    </lineage>
</organism>
<name>A0A9P3BVS2_ASPVI</name>
<feature type="compositionally biased region" description="Acidic residues" evidence="1">
    <location>
        <begin position="839"/>
        <end position="854"/>
    </location>
</feature>
<dbReference type="AlphaFoldDB" id="A0A9P3BVS2"/>
<gene>
    <name evidence="2" type="ORF">Aspvir_007234</name>
</gene>
<feature type="compositionally biased region" description="Acidic residues" evidence="1">
    <location>
        <begin position="437"/>
        <end position="451"/>
    </location>
</feature>
<feature type="compositionally biased region" description="Basic and acidic residues" evidence="1">
    <location>
        <begin position="427"/>
        <end position="436"/>
    </location>
</feature>
<evidence type="ECO:0000256" key="1">
    <source>
        <dbReference type="SAM" id="MobiDB-lite"/>
    </source>
</evidence>
<accession>A0A9P3BVS2</accession>
<proteinExistence type="predicted"/>
<dbReference type="OrthoDB" id="3938867at2759"/>
<comment type="caution">
    <text evidence="2">The sequence shown here is derived from an EMBL/GenBank/DDBJ whole genome shotgun (WGS) entry which is preliminary data.</text>
</comment>
<dbReference type="EMBL" id="BOPL01000005">
    <property type="protein sequence ID" value="GIK03165.1"/>
    <property type="molecule type" value="Genomic_DNA"/>
</dbReference>
<protein>
    <recommendedName>
        <fullName evidence="4">F-box domain-containing protein</fullName>
    </recommendedName>
</protein>
<sequence length="883" mass="100670">MGTRGLLFIRCRGRYFVIWNQFDSYPEGLGDAIVHEIPTDPEGYRNWLNSMREMYSRSAQKFEDQILTVDVNIEQDDLSISERRAKSYLAVDDRLEYAPIQTIMNRFSNDLFIEWTYTIDLDREMFAVDDAACFKLSKIPHGGQWIRYLAEDARQRRKLRDNTPKDIIADTLWKPNVDPHLKVLGQALNIELLSLTDFAAETMLPLDLDAASPSTAVKQMMPARINFLMTTFLQMCRAYRKVLDRFVLGWEPSCFMFREMAFAVLSLAAGEVFFEYPEVLDAKYGPNGYYLLPNTRTENYHTRMLPRFLHESHLPGIEPGSAPKNTSFWFHNVLIHLNSRLDLNDVEEASVVAVVNDGLGQGYEEFYAMVLSILDVVLIRVQKGRDGKPYIRRSPLMPLFEFTDENSGYAHGPRTRPSQSQQGLNKADCHDAKPEDTSLEDGDASEEDDDAASNKSAEPAATGYFAFMLMYHFFNAAAAKRLSGTRSLLFPNEILSLIMDFSDMRTYLALAQASAFCHEISHHKLRLNDDYAVIGSGEDPETFVLEDLHSGKKIHSKLSMYQENWLGRAIADGLKLSPVIGVADTDRLSIMDDVAIQLSDVTPKDPTLSETEEGPSREQYGWSFPPNERDGDLIFNLPSYAYLGAVENAWGQYLSKLARDAGDPHSRFFSTMLRNRLYRCLLPPGYRELGMEPFQCSGFHAFFRHERDETPEEWERTLQYVVRQLSKLEARPRVRFQRWGHPVIVAFSTKVKLFYYVFHREVKPAICSNAKSYTIEIAAKCTDPDPGSRLVQLIAGEDPIDLKDDDGRMKFESWIISLCKNSSLQYNPYTEQFERDAEVDGGEDNGEDGEEDNAEDHGWDDGDDGGEDGEEDNGEDDEGLEDY</sequence>
<dbReference type="Proteomes" id="UP000710440">
    <property type="component" value="Unassembled WGS sequence"/>
</dbReference>
<dbReference type="GeneID" id="66935216"/>
<dbReference type="RefSeq" id="XP_043126351.1">
    <property type="nucleotide sequence ID" value="XM_043270416.1"/>
</dbReference>
<evidence type="ECO:0000313" key="2">
    <source>
        <dbReference type="EMBL" id="GIK03165.1"/>
    </source>
</evidence>
<feature type="region of interest" description="Disordered" evidence="1">
    <location>
        <begin position="835"/>
        <end position="883"/>
    </location>
</feature>
<evidence type="ECO:0008006" key="4">
    <source>
        <dbReference type="Google" id="ProtNLM"/>
    </source>
</evidence>
<feature type="region of interest" description="Disordered" evidence="1">
    <location>
        <begin position="601"/>
        <end position="623"/>
    </location>
</feature>
<feature type="region of interest" description="Disordered" evidence="1">
    <location>
        <begin position="407"/>
        <end position="455"/>
    </location>
</feature>
<reference evidence="2 3" key="1">
    <citation type="submission" date="2021-02" db="EMBL/GenBank/DDBJ databases">
        <title>Pan-genome distribution and transcriptional activeness of fungal secondary metabolism genes in Aspergillus section Fumigati.</title>
        <authorList>
            <person name="Takahashi H."/>
            <person name="Umemura M."/>
            <person name="Ninomiya A."/>
            <person name="Kusuya Y."/>
            <person name="Urayama S."/>
            <person name="Shimizu M."/>
            <person name="Watanabe A."/>
            <person name="Kamei K."/>
            <person name="Yaguchi T."/>
            <person name="Hagiwara D."/>
        </authorList>
    </citation>
    <scope>NUCLEOTIDE SEQUENCE [LARGE SCALE GENOMIC DNA]</scope>
    <source>
        <strain evidence="2 3">IFM 47045</strain>
    </source>
</reference>